<comment type="caution">
    <text evidence="1">The sequence shown here is derived from an EMBL/GenBank/DDBJ whole genome shotgun (WGS) entry which is preliminary data.</text>
</comment>
<reference evidence="1 2" key="1">
    <citation type="journal article" date="2022" name="New Phytol.">
        <title>Ecological generalism drives hyperdiversity of secondary metabolite gene clusters in xylarialean endophytes.</title>
        <authorList>
            <person name="Franco M.E.E."/>
            <person name="Wisecaver J.H."/>
            <person name="Arnold A.E."/>
            <person name="Ju Y.M."/>
            <person name="Slot J.C."/>
            <person name="Ahrendt S."/>
            <person name="Moore L.P."/>
            <person name="Eastman K.E."/>
            <person name="Scott K."/>
            <person name="Konkel Z."/>
            <person name="Mondo S.J."/>
            <person name="Kuo A."/>
            <person name="Hayes R.D."/>
            <person name="Haridas S."/>
            <person name="Andreopoulos B."/>
            <person name="Riley R."/>
            <person name="LaButti K."/>
            <person name="Pangilinan J."/>
            <person name="Lipzen A."/>
            <person name="Amirebrahimi M."/>
            <person name="Yan J."/>
            <person name="Adam C."/>
            <person name="Keymanesh K."/>
            <person name="Ng V."/>
            <person name="Louie K."/>
            <person name="Northen T."/>
            <person name="Drula E."/>
            <person name="Henrissat B."/>
            <person name="Hsieh H.M."/>
            <person name="Youens-Clark K."/>
            <person name="Lutzoni F."/>
            <person name="Miadlikowska J."/>
            <person name="Eastwood D.C."/>
            <person name="Hamelin R.C."/>
            <person name="Grigoriev I.V."/>
            <person name="U'Ren J.M."/>
        </authorList>
    </citation>
    <scope>NUCLEOTIDE SEQUENCE [LARGE SCALE GENOMIC DNA]</scope>
    <source>
        <strain evidence="1 2">ER1909</strain>
    </source>
</reference>
<accession>A0ACC0CRI4</accession>
<dbReference type="Proteomes" id="UP001497680">
    <property type="component" value="Unassembled WGS sequence"/>
</dbReference>
<organism evidence="1 2">
    <name type="scientific">Hypoxylon rubiginosum</name>
    <dbReference type="NCBI Taxonomy" id="110542"/>
    <lineage>
        <taxon>Eukaryota</taxon>
        <taxon>Fungi</taxon>
        <taxon>Dikarya</taxon>
        <taxon>Ascomycota</taxon>
        <taxon>Pezizomycotina</taxon>
        <taxon>Sordariomycetes</taxon>
        <taxon>Xylariomycetidae</taxon>
        <taxon>Xylariales</taxon>
        <taxon>Hypoxylaceae</taxon>
        <taxon>Hypoxylon</taxon>
    </lineage>
</organism>
<proteinExistence type="predicted"/>
<evidence type="ECO:0000313" key="2">
    <source>
        <dbReference type="Proteomes" id="UP001497680"/>
    </source>
</evidence>
<protein>
    <submittedName>
        <fullName evidence="1">Uncharacterized protein</fullName>
    </submittedName>
</protein>
<sequence>MKGRIDSIPSLSTHPSLDPLLLEHVSSPAKSTKLYAAGRWVSRQWKETTREVLADLRDGRSWRPFLVLLFLSWIGFLLFAITTLGASSYGYSLQGALNTACKPDDSFTPFANDYSPWGSSGFFQITLAFGPLDFTPAKVIDICWDVLVGRGGQAALAMLSWHVFSHYVTTSMDHSPVTYRTFWVVFLHQEPTFFSIWHLLRDFISFRRLSSIVAMVFMIMTMIFVLVFPTLASAMTGYTPVTKAFIQNDGERLIPFSDFKVLAYVIHDGYRINMTTDAYVTRPLDYYYDDPVVWHGNERLEYYGCYNKDECGQVNAASRYVSQYGFFGNNNTKSTWQNKTLPAPALNISAYYIPPGGLFGNNWTDPQTQQRPFNDLALLTYLLQNQTYPVSYIESRGTCQPVLNQYQWGFSFTQLFIVVAILFIWTIGISIMWLRARHRLPLRGHPEVPKGWKAVILLADAMDKELMEADIDAHALRDQQVKNKIQKYLQGGSVRFDAHLTRKKVNIRREIRNWFKHNRLLELTYVNRWWLIGIILSVVPVTMSMMTGIYSQPGGIFLLAIFGCAILGILSALAVGSTLRSRLFVTTSWVLAGLVVFIGVCASDVLERVNS</sequence>
<evidence type="ECO:0000313" key="1">
    <source>
        <dbReference type="EMBL" id="KAI6083072.1"/>
    </source>
</evidence>
<keyword evidence="2" id="KW-1185">Reference proteome</keyword>
<name>A0ACC0CRI4_9PEZI</name>
<gene>
    <name evidence="1" type="ORF">F4821DRAFT_245572</name>
</gene>
<dbReference type="EMBL" id="MU394358">
    <property type="protein sequence ID" value="KAI6083072.1"/>
    <property type="molecule type" value="Genomic_DNA"/>
</dbReference>